<evidence type="ECO:0000259" key="3">
    <source>
        <dbReference type="SMART" id="SM00860"/>
    </source>
</evidence>
<reference evidence="4 5" key="1">
    <citation type="submission" date="2016-08" db="EMBL/GenBank/DDBJ databases">
        <title>Whole genome shotgun sequence of Pichia membranifaciens KS47-1.</title>
        <authorList>
            <person name="Konishi M."/>
            <person name="Ishida M."/>
            <person name="Arakawa T."/>
            <person name="Kato Y."/>
            <person name="Horiuchi J."/>
        </authorList>
    </citation>
    <scope>NUCLEOTIDE SEQUENCE [LARGE SCALE GENOMIC DNA]</scope>
    <source>
        <strain evidence="4 5">KS47-1</strain>
    </source>
</reference>
<dbReference type="SMART" id="SM00860">
    <property type="entry name" value="SMI1_KNR4"/>
    <property type="match status" value="1"/>
</dbReference>
<dbReference type="InterPro" id="IPR051873">
    <property type="entry name" value="KNR4/SMI1_regulator"/>
</dbReference>
<dbReference type="EMBL" id="BDGI01000012">
    <property type="protein sequence ID" value="GAV26936.1"/>
    <property type="molecule type" value="Genomic_DNA"/>
</dbReference>
<feature type="region of interest" description="Disordered" evidence="2">
    <location>
        <begin position="274"/>
        <end position="490"/>
    </location>
</feature>
<feature type="compositionally biased region" description="Low complexity" evidence="2">
    <location>
        <begin position="418"/>
        <end position="427"/>
    </location>
</feature>
<proteinExistence type="inferred from homology"/>
<dbReference type="GO" id="GO:0070880">
    <property type="term" value="P:fungal-type cell wall beta-glucan biosynthetic process"/>
    <property type="evidence" value="ECO:0007669"/>
    <property type="project" value="TreeGrafter"/>
</dbReference>
<dbReference type="InterPro" id="IPR009203">
    <property type="entry name" value="Knr4/Smi1"/>
</dbReference>
<dbReference type="GO" id="GO:0043332">
    <property type="term" value="C:mating projection tip"/>
    <property type="evidence" value="ECO:0007669"/>
    <property type="project" value="TreeGrafter"/>
</dbReference>
<evidence type="ECO:0000313" key="5">
    <source>
        <dbReference type="Proteomes" id="UP000186136"/>
    </source>
</evidence>
<dbReference type="PANTHER" id="PTHR47432:SF1">
    <property type="entry name" value="CELL WALL ASSEMBLY REGULATOR SMI1"/>
    <property type="match status" value="1"/>
</dbReference>
<dbReference type="Proteomes" id="UP000186136">
    <property type="component" value="Unassembled WGS sequence"/>
</dbReference>
<feature type="domain" description="Knr4/Smi1-like" evidence="3">
    <location>
        <begin position="75"/>
        <end position="202"/>
    </location>
</feature>
<dbReference type="AlphaFoldDB" id="A0A1Q2YBK3"/>
<dbReference type="Pfam" id="PF09346">
    <property type="entry name" value="SMI1_KNR4"/>
    <property type="match status" value="1"/>
</dbReference>
<evidence type="ECO:0000313" key="4">
    <source>
        <dbReference type="EMBL" id="GAV26936.1"/>
    </source>
</evidence>
<feature type="compositionally biased region" description="Acidic residues" evidence="2">
    <location>
        <begin position="443"/>
        <end position="460"/>
    </location>
</feature>
<feature type="compositionally biased region" description="Acidic residues" evidence="2">
    <location>
        <begin position="399"/>
        <end position="410"/>
    </location>
</feature>
<dbReference type="InterPro" id="IPR037883">
    <property type="entry name" value="Knr4/Smi1-like_sf"/>
</dbReference>
<evidence type="ECO:0000256" key="1">
    <source>
        <dbReference type="ARBA" id="ARBA00005303"/>
    </source>
</evidence>
<evidence type="ECO:0000256" key="2">
    <source>
        <dbReference type="SAM" id="MobiDB-lite"/>
    </source>
</evidence>
<sequence length="490" mass="54189">MNNNGGSSTNLNAGGSNTAIPYRPGMRSQLHNDSQIELRNYENGQPIRDILEVWNKIDEWLENEFPELEDDMQGGATANDLNAFEADLGISLPSSFRDSYQIHDGQTIAAETNIWRRVYERLEKREAGTLPFGVQKSCPPGFVNEIYYDPLWVPFVKDNGGNNIALDLNPSGSGKWGQIILFGRDYDTKFVVADSFSEFLSNLADDLDNGNYEIDDDEDLNYVYKNQTYNYFDALKFKSIARARKLDEHFNLNERKPTDADVYAKGQRAELNRSLNSAPSLKQQEESFKFPPSSSNNESLPKETLISPVYPQSGSGGSKRDFTPSKENIATTDSFVIDDDADLEENTNDVPDNSQVLADEQPEKKAETDASVSAPVAELEDMNIEEPKEEPKEEPTAENVDEMPAETSEEAETKAEPVAEAEPVAAAEEAEPAAETGPVESEKAEDAEDAEDTEDAEDAEMANSTSTGTNAASAGKKNKNKKKNKKKGKK</sequence>
<comment type="caution">
    <text evidence="4">The sequence shown here is derived from an EMBL/GenBank/DDBJ whole genome shotgun (WGS) entry which is preliminary data.</text>
</comment>
<feature type="compositionally biased region" description="Acidic residues" evidence="2">
    <location>
        <begin position="336"/>
        <end position="347"/>
    </location>
</feature>
<feature type="compositionally biased region" description="Polar residues" evidence="2">
    <location>
        <begin position="462"/>
        <end position="472"/>
    </location>
</feature>
<feature type="compositionally biased region" description="Basic and acidic residues" evidence="2">
    <location>
        <begin position="385"/>
        <end position="395"/>
    </location>
</feature>
<dbReference type="PANTHER" id="PTHR47432">
    <property type="entry name" value="CELL WALL ASSEMBLY REGULATOR SMI1"/>
    <property type="match status" value="1"/>
</dbReference>
<accession>A0A1Q2YBK3</accession>
<dbReference type="Gene3D" id="3.40.1580.10">
    <property type="entry name" value="SMI1/KNR4-like"/>
    <property type="match status" value="1"/>
</dbReference>
<dbReference type="OrthoDB" id="2305498at2759"/>
<feature type="compositionally biased region" description="Polar residues" evidence="2">
    <location>
        <begin position="325"/>
        <end position="334"/>
    </location>
</feature>
<keyword evidence="5" id="KW-1185">Reference proteome</keyword>
<feature type="compositionally biased region" description="Basic residues" evidence="2">
    <location>
        <begin position="476"/>
        <end position="490"/>
    </location>
</feature>
<gene>
    <name evidence="4" type="ORF">PMKS-000397</name>
</gene>
<dbReference type="SUPFAM" id="SSF160631">
    <property type="entry name" value="SMI1/KNR4-like"/>
    <property type="match status" value="1"/>
</dbReference>
<dbReference type="InterPro" id="IPR018958">
    <property type="entry name" value="Knr4/Smi1-like_dom"/>
</dbReference>
<dbReference type="PIRSF" id="PIRSF017023">
    <property type="entry name" value="KNR4"/>
    <property type="match status" value="1"/>
</dbReference>
<protein>
    <recommendedName>
        <fullName evidence="3">Knr4/Smi1-like domain-containing protein</fullName>
    </recommendedName>
</protein>
<comment type="similarity">
    <text evidence="1">Belongs to the KNR4/SMI1 family.</text>
</comment>
<name>A0A1Q2YBK3_9ASCO</name>
<organism evidence="4 5">
    <name type="scientific">Pichia membranifaciens</name>
    <dbReference type="NCBI Taxonomy" id="4926"/>
    <lineage>
        <taxon>Eukaryota</taxon>
        <taxon>Fungi</taxon>
        <taxon>Dikarya</taxon>
        <taxon>Ascomycota</taxon>
        <taxon>Saccharomycotina</taxon>
        <taxon>Pichiomycetes</taxon>
        <taxon>Pichiales</taxon>
        <taxon>Pichiaceae</taxon>
        <taxon>Pichia</taxon>
    </lineage>
</organism>